<evidence type="ECO:0000313" key="7">
    <source>
        <dbReference type="EMBL" id="MQR00380.1"/>
    </source>
</evidence>
<dbReference type="PANTHER" id="PTHR35005:SF1">
    <property type="entry name" value="2-AMINO-5-FORMYLAMINO-6-RIBOSYLAMINOPYRIMIDIN-4(3H)-ONE 5'-MONOPHOSPHATE DEFORMYLASE"/>
    <property type="match status" value="1"/>
</dbReference>
<dbReference type="PANTHER" id="PTHR35005">
    <property type="entry name" value="3-DEHYDRO-SCYLLO-INOSOSE HYDROLASE"/>
    <property type="match status" value="1"/>
</dbReference>
<dbReference type="GO" id="GO:0009231">
    <property type="term" value="P:riboflavin biosynthetic process"/>
    <property type="evidence" value="ECO:0007669"/>
    <property type="project" value="TreeGrafter"/>
</dbReference>
<organism evidence="7 8">
    <name type="scientific">Glaciimonas soli</name>
    <dbReference type="NCBI Taxonomy" id="2590999"/>
    <lineage>
        <taxon>Bacteria</taxon>
        <taxon>Pseudomonadati</taxon>
        <taxon>Pseudomonadota</taxon>
        <taxon>Betaproteobacteria</taxon>
        <taxon>Burkholderiales</taxon>
        <taxon>Oxalobacteraceae</taxon>
        <taxon>Glaciimonas</taxon>
    </lineage>
</organism>
<dbReference type="Pfam" id="PF02633">
    <property type="entry name" value="Creatininase"/>
    <property type="match status" value="1"/>
</dbReference>
<keyword evidence="8" id="KW-1185">Reference proteome</keyword>
<accession>A0A843YN54</accession>
<dbReference type="OrthoDB" id="9801445at2"/>
<dbReference type="InterPro" id="IPR003785">
    <property type="entry name" value="Creatininase/forma_Hydrolase"/>
</dbReference>
<dbReference type="Proteomes" id="UP000451565">
    <property type="component" value="Unassembled WGS sequence"/>
</dbReference>
<name>A0A843YN54_9BURK</name>
<dbReference type="GO" id="GO:0016811">
    <property type="term" value="F:hydrolase activity, acting on carbon-nitrogen (but not peptide) bonds, in linear amides"/>
    <property type="evidence" value="ECO:0007669"/>
    <property type="project" value="TreeGrafter"/>
</dbReference>
<evidence type="ECO:0000256" key="1">
    <source>
        <dbReference type="ARBA" id="ARBA00001947"/>
    </source>
</evidence>
<dbReference type="AlphaFoldDB" id="A0A843YN54"/>
<proteinExistence type="inferred from homology"/>
<comment type="caution">
    <text evidence="7">The sequence shown here is derived from an EMBL/GenBank/DDBJ whole genome shotgun (WGS) entry which is preliminary data.</text>
</comment>
<reference evidence="7 8" key="1">
    <citation type="submission" date="2019-10" db="EMBL/GenBank/DDBJ databases">
        <title>Glaciimonas soli sp. nov., a psychrophilic bacterium isolated from the forest soil of a high elevation mountain in Taiwan.</title>
        <authorList>
            <person name="Wang L.-T."/>
            <person name="Shieh W.Y."/>
        </authorList>
    </citation>
    <scope>NUCLEOTIDE SEQUENCE [LARGE SCALE GENOMIC DNA]</scope>
    <source>
        <strain evidence="7 8">GS1</strain>
    </source>
</reference>
<keyword evidence="4" id="KW-0862">Zinc</keyword>
<dbReference type="GO" id="GO:0046872">
    <property type="term" value="F:metal ion binding"/>
    <property type="evidence" value="ECO:0007669"/>
    <property type="project" value="UniProtKB-KW"/>
</dbReference>
<evidence type="ECO:0000256" key="2">
    <source>
        <dbReference type="ARBA" id="ARBA00022723"/>
    </source>
</evidence>
<dbReference type="InterPro" id="IPR024087">
    <property type="entry name" value="Creatininase-like_sf"/>
</dbReference>
<protein>
    <submittedName>
        <fullName evidence="7">Creatininase family protein</fullName>
    </submittedName>
</protein>
<evidence type="ECO:0000256" key="3">
    <source>
        <dbReference type="ARBA" id="ARBA00022801"/>
    </source>
</evidence>
<comment type="cofactor">
    <cofactor evidence="1">
        <name>Zn(2+)</name>
        <dbReference type="ChEBI" id="CHEBI:29105"/>
    </cofactor>
</comment>
<feature type="signal peptide" evidence="6">
    <location>
        <begin position="1"/>
        <end position="40"/>
    </location>
</feature>
<dbReference type="EMBL" id="WINI01000003">
    <property type="protein sequence ID" value="MQR00380.1"/>
    <property type="molecule type" value="Genomic_DNA"/>
</dbReference>
<keyword evidence="3" id="KW-0378">Hydrolase</keyword>
<dbReference type="RefSeq" id="WP_153233985.1">
    <property type="nucleotide sequence ID" value="NZ_WINI01000003.1"/>
</dbReference>
<evidence type="ECO:0000256" key="4">
    <source>
        <dbReference type="ARBA" id="ARBA00022833"/>
    </source>
</evidence>
<evidence type="ECO:0000256" key="5">
    <source>
        <dbReference type="ARBA" id="ARBA00024029"/>
    </source>
</evidence>
<keyword evidence="2" id="KW-0479">Metal-binding</keyword>
<comment type="similarity">
    <text evidence="5">Belongs to the creatininase superfamily.</text>
</comment>
<keyword evidence="6" id="KW-0732">Signal</keyword>
<feature type="chain" id="PRO_5032710938" evidence="6">
    <location>
        <begin position="41"/>
        <end position="285"/>
    </location>
</feature>
<evidence type="ECO:0000313" key="8">
    <source>
        <dbReference type="Proteomes" id="UP000451565"/>
    </source>
</evidence>
<gene>
    <name evidence="7" type="ORF">GEV47_06770</name>
</gene>
<dbReference type="SUPFAM" id="SSF102215">
    <property type="entry name" value="Creatininase"/>
    <property type="match status" value="1"/>
</dbReference>
<dbReference type="Gene3D" id="3.40.50.10310">
    <property type="entry name" value="Creatininase"/>
    <property type="match status" value="1"/>
</dbReference>
<evidence type="ECO:0000256" key="6">
    <source>
        <dbReference type="SAM" id="SignalP"/>
    </source>
</evidence>
<sequence>MENSENQVIAKPRSNPFRKTCNALFFSLVTLVTISPTVWAAPNSVYLEDLTWTEVHDDIQAGKNTIIIPVGGTEQSGPHMALGKHNVRAKVLAGKIASILGNALVAPVIAYVPEGSITPPSGHMRFVGTISVSDDAFQSILASAARSFKQNGFVNVILIGDHGGYQTQLKAVATRLNHDWASSPARAFYIADYYKAADSDFAQLLRSKGFTNEQIGVHAGTADTSLTLAVDPSLVRLNQMQRSPEKNNGDNGDPRPSTAALGQLGVDMIISKTVAAIRTAVAAPR</sequence>